<proteinExistence type="predicted"/>
<dbReference type="AlphaFoldDB" id="A0A450SQW7"/>
<feature type="region of interest" description="Disordered" evidence="1">
    <location>
        <begin position="39"/>
        <end position="81"/>
    </location>
</feature>
<gene>
    <name evidence="2" type="ORF">BECKDK2373B_GA0170837_10575</name>
</gene>
<dbReference type="EMBL" id="CAADEX010000057">
    <property type="protein sequence ID" value="VFJ56278.1"/>
    <property type="molecule type" value="Genomic_DNA"/>
</dbReference>
<sequence length="107" mass="12242">MFPRLGGSLALPDSSVTYHMVGSYKKRWHEQCLLREKGGGARKEADYQRTGPDEGNRRRERRVRESRARVQGRAGKPVPVPGQIKITPEIFLSLQYSRMPCFRLVVS</sequence>
<evidence type="ECO:0000313" key="2">
    <source>
        <dbReference type="EMBL" id="VFJ56278.1"/>
    </source>
</evidence>
<name>A0A450SQW7_9GAMM</name>
<organism evidence="2">
    <name type="scientific">Candidatus Kentrum sp. DK</name>
    <dbReference type="NCBI Taxonomy" id="2126562"/>
    <lineage>
        <taxon>Bacteria</taxon>
        <taxon>Pseudomonadati</taxon>
        <taxon>Pseudomonadota</taxon>
        <taxon>Gammaproteobacteria</taxon>
        <taxon>Candidatus Kentrum</taxon>
    </lineage>
</organism>
<feature type="compositionally biased region" description="Basic and acidic residues" evidence="1">
    <location>
        <begin position="39"/>
        <end position="68"/>
    </location>
</feature>
<reference evidence="2" key="1">
    <citation type="submission" date="2019-02" db="EMBL/GenBank/DDBJ databases">
        <authorList>
            <person name="Gruber-Vodicka R. H."/>
            <person name="Seah K. B. B."/>
        </authorList>
    </citation>
    <scope>NUCLEOTIDE SEQUENCE</scope>
    <source>
        <strain evidence="2">BECK_DK47</strain>
    </source>
</reference>
<accession>A0A450SQW7</accession>
<evidence type="ECO:0000256" key="1">
    <source>
        <dbReference type="SAM" id="MobiDB-lite"/>
    </source>
</evidence>
<protein>
    <submittedName>
        <fullName evidence="2">Uncharacterized protein</fullName>
    </submittedName>
</protein>